<feature type="domain" description="G-protein coupled receptors family 1 profile" evidence="12">
    <location>
        <begin position="47"/>
        <end position="296"/>
    </location>
</feature>
<dbReference type="RefSeq" id="XP_007444442.1">
    <property type="nucleotide sequence ID" value="XM_007444380.1"/>
</dbReference>
<dbReference type="InterPro" id="IPR000725">
    <property type="entry name" value="Olfact_rcpt"/>
</dbReference>
<evidence type="ECO:0000313" key="13">
    <source>
        <dbReference type="Proteomes" id="UP000695026"/>
    </source>
</evidence>
<dbReference type="GeneID" id="103058349"/>
<evidence type="ECO:0000256" key="4">
    <source>
        <dbReference type="ARBA" id="ARBA00022725"/>
    </source>
</evidence>
<keyword evidence="5 11" id="KW-1133">Transmembrane helix</keyword>
<keyword evidence="13" id="KW-1185">Reference proteome</keyword>
<feature type="transmembrane region" description="Helical" evidence="11">
    <location>
        <begin position="244"/>
        <end position="266"/>
    </location>
</feature>
<dbReference type="PROSITE" id="PS50262">
    <property type="entry name" value="G_PROTEIN_RECEP_F1_2"/>
    <property type="match status" value="1"/>
</dbReference>
<feature type="transmembrane region" description="Helical" evidence="11">
    <location>
        <begin position="278"/>
        <end position="298"/>
    </location>
</feature>
<evidence type="ECO:0000256" key="6">
    <source>
        <dbReference type="ARBA" id="ARBA00023040"/>
    </source>
</evidence>
<proteinExistence type="inferred from homology"/>
<evidence type="ECO:0000256" key="1">
    <source>
        <dbReference type="ARBA" id="ARBA00004651"/>
    </source>
</evidence>
<evidence type="ECO:0000313" key="14">
    <source>
        <dbReference type="RefSeq" id="XP_007444442.1"/>
    </source>
</evidence>
<dbReference type="InterPro" id="IPR050516">
    <property type="entry name" value="Olfactory_GPCR"/>
</dbReference>
<dbReference type="PANTHER" id="PTHR26452">
    <property type="entry name" value="OLFACTORY RECEPTOR"/>
    <property type="match status" value="1"/>
</dbReference>
<dbReference type="Pfam" id="PF13853">
    <property type="entry name" value="7tm_4"/>
    <property type="match status" value="1"/>
</dbReference>
<organism evidence="13 14">
    <name type="scientific">Python bivittatus</name>
    <name type="common">Burmese python</name>
    <name type="synonym">Python molurus bivittatus</name>
    <dbReference type="NCBI Taxonomy" id="176946"/>
    <lineage>
        <taxon>Eukaryota</taxon>
        <taxon>Metazoa</taxon>
        <taxon>Chordata</taxon>
        <taxon>Craniata</taxon>
        <taxon>Vertebrata</taxon>
        <taxon>Euteleostomi</taxon>
        <taxon>Lepidosauria</taxon>
        <taxon>Squamata</taxon>
        <taxon>Bifurcata</taxon>
        <taxon>Unidentata</taxon>
        <taxon>Episquamata</taxon>
        <taxon>Toxicofera</taxon>
        <taxon>Serpentes</taxon>
        <taxon>Henophidia</taxon>
        <taxon>Pythonidae</taxon>
        <taxon>Python</taxon>
    </lineage>
</organism>
<evidence type="ECO:0000256" key="5">
    <source>
        <dbReference type="ARBA" id="ARBA00022989"/>
    </source>
</evidence>
<keyword evidence="4 11" id="KW-0552">Olfaction</keyword>
<keyword evidence="7 11" id="KW-0472">Membrane</keyword>
<sequence length="322" mass="36288">VVSIRDFERKNHSSIREFVLLGLTSSPEIQTLLFWSFIFSYVIALVGNFLLISIIWTSKKLHTPMYFLLVNLSLVNVLSISTTTPKLLLTLLSYESTISFYGCITQVFFFILFMVTELLLLTSMAFDRYVAICYPLQYTLIMRKEICAAIAVGAWASGLINSSVHSGLVLQLSFCESNIINHFFCDLPPLFKLSCSDTSLNETMASVADIIFAVFGCGLTLTSYGFIIRTIFRIRSTKGKKKAFSTCSSHLIVVTFFFSSVIYTYIRPTSVFSLNRDKYISLLYSVVTPVINPVIYSLRNKEVKEALNAFIGGGRLFPRVPH</sequence>
<dbReference type="FunFam" id="1.20.1070.10:FF:000015">
    <property type="entry name" value="Olfactory receptor"/>
    <property type="match status" value="1"/>
</dbReference>
<dbReference type="PRINTS" id="PR00245">
    <property type="entry name" value="OLFACTORYR"/>
</dbReference>
<evidence type="ECO:0000256" key="2">
    <source>
        <dbReference type="ARBA" id="ARBA00022475"/>
    </source>
</evidence>
<name>A0A9F2REL3_PYTBI</name>
<evidence type="ECO:0000256" key="7">
    <source>
        <dbReference type="ARBA" id="ARBA00023136"/>
    </source>
</evidence>
<feature type="non-terminal residue" evidence="14">
    <location>
        <position position="1"/>
    </location>
</feature>
<keyword evidence="8 10" id="KW-0675">Receptor</keyword>
<feature type="transmembrane region" description="Helical" evidence="11">
    <location>
        <begin position="68"/>
        <end position="92"/>
    </location>
</feature>
<feature type="transmembrane region" description="Helical" evidence="11">
    <location>
        <begin position="98"/>
        <end position="126"/>
    </location>
</feature>
<evidence type="ECO:0000256" key="11">
    <source>
        <dbReference type="RuleBase" id="RU363047"/>
    </source>
</evidence>
<dbReference type="PROSITE" id="PS00237">
    <property type="entry name" value="G_PROTEIN_RECEP_F1_1"/>
    <property type="match status" value="1"/>
</dbReference>
<dbReference type="GO" id="GO:0004930">
    <property type="term" value="F:G protein-coupled receptor activity"/>
    <property type="evidence" value="ECO:0007669"/>
    <property type="project" value="UniProtKB-KW"/>
</dbReference>
<dbReference type="GO" id="GO:0004984">
    <property type="term" value="F:olfactory receptor activity"/>
    <property type="evidence" value="ECO:0007669"/>
    <property type="project" value="InterPro"/>
</dbReference>
<keyword evidence="11" id="KW-0716">Sensory transduction</keyword>
<protein>
    <recommendedName>
        <fullName evidence="11">Olfactory receptor</fullName>
    </recommendedName>
</protein>
<keyword evidence="9 10" id="KW-0807">Transducer</keyword>
<dbReference type="InterPro" id="IPR017452">
    <property type="entry name" value="GPCR_Rhodpsn_7TM"/>
</dbReference>
<keyword evidence="2 11" id="KW-1003">Cell membrane</keyword>
<dbReference type="SUPFAM" id="SSF81321">
    <property type="entry name" value="Family A G protein-coupled receptor-like"/>
    <property type="match status" value="1"/>
</dbReference>
<evidence type="ECO:0000259" key="12">
    <source>
        <dbReference type="PROSITE" id="PS50262"/>
    </source>
</evidence>
<feature type="transmembrane region" description="Helical" evidence="11">
    <location>
        <begin position="32"/>
        <end position="56"/>
    </location>
</feature>
<evidence type="ECO:0000256" key="3">
    <source>
        <dbReference type="ARBA" id="ARBA00022692"/>
    </source>
</evidence>
<dbReference type="InterPro" id="IPR000276">
    <property type="entry name" value="GPCR_Rhodpsn"/>
</dbReference>
<keyword evidence="6 10" id="KW-0297">G-protein coupled receptor</keyword>
<dbReference type="GO" id="GO:0005886">
    <property type="term" value="C:plasma membrane"/>
    <property type="evidence" value="ECO:0007669"/>
    <property type="project" value="UniProtKB-SubCell"/>
</dbReference>
<dbReference type="AlphaFoldDB" id="A0A9F2REL3"/>
<evidence type="ECO:0000256" key="10">
    <source>
        <dbReference type="RuleBase" id="RU000688"/>
    </source>
</evidence>
<gene>
    <name evidence="14" type="primary">LOC103058349</name>
</gene>
<feature type="transmembrane region" description="Helical" evidence="11">
    <location>
        <begin position="146"/>
        <end position="164"/>
    </location>
</feature>
<keyword evidence="3 10" id="KW-0812">Transmembrane</keyword>
<comment type="subcellular location">
    <subcellularLocation>
        <location evidence="1 11">Cell membrane</location>
        <topology evidence="1 11">Multi-pass membrane protein</topology>
    </subcellularLocation>
</comment>
<dbReference type="Proteomes" id="UP000695026">
    <property type="component" value="Unplaced"/>
</dbReference>
<dbReference type="SMART" id="SM01381">
    <property type="entry name" value="7TM_GPCR_Srsx"/>
    <property type="match status" value="1"/>
</dbReference>
<evidence type="ECO:0000256" key="8">
    <source>
        <dbReference type="ARBA" id="ARBA00023170"/>
    </source>
</evidence>
<dbReference type="Gene3D" id="1.20.1070.10">
    <property type="entry name" value="Rhodopsin 7-helix transmembrane proteins"/>
    <property type="match status" value="1"/>
</dbReference>
<accession>A0A9F2REL3</accession>
<dbReference type="OMA" id="CYLPPMF"/>
<dbReference type="KEGG" id="pbi:103058349"/>
<feature type="transmembrane region" description="Helical" evidence="11">
    <location>
        <begin position="210"/>
        <end position="232"/>
    </location>
</feature>
<comment type="similarity">
    <text evidence="10">Belongs to the G-protein coupled receptor 1 family.</text>
</comment>
<dbReference type="PRINTS" id="PR00237">
    <property type="entry name" value="GPCRRHODOPSN"/>
</dbReference>
<reference evidence="14" key="1">
    <citation type="submission" date="2025-08" db="UniProtKB">
        <authorList>
            <consortium name="RefSeq"/>
        </authorList>
    </citation>
    <scope>IDENTIFICATION</scope>
    <source>
        <tissue evidence="14">Liver</tissue>
    </source>
</reference>
<dbReference type="CDD" id="cd15232">
    <property type="entry name" value="7tmA_OR13-like"/>
    <property type="match status" value="1"/>
</dbReference>
<dbReference type="OrthoDB" id="6145535at2759"/>
<evidence type="ECO:0000256" key="9">
    <source>
        <dbReference type="ARBA" id="ARBA00023224"/>
    </source>
</evidence>